<evidence type="ECO:0000313" key="1">
    <source>
        <dbReference type="EMBL" id="CAF4293155.1"/>
    </source>
</evidence>
<accession>A0A820HDN4</accession>
<organism evidence="1 2">
    <name type="scientific">Adineta steineri</name>
    <dbReference type="NCBI Taxonomy" id="433720"/>
    <lineage>
        <taxon>Eukaryota</taxon>
        <taxon>Metazoa</taxon>
        <taxon>Spiralia</taxon>
        <taxon>Gnathifera</taxon>
        <taxon>Rotifera</taxon>
        <taxon>Eurotatoria</taxon>
        <taxon>Bdelloidea</taxon>
        <taxon>Adinetida</taxon>
        <taxon>Adinetidae</taxon>
        <taxon>Adineta</taxon>
    </lineage>
</organism>
<evidence type="ECO:0000313" key="2">
    <source>
        <dbReference type="Proteomes" id="UP000663844"/>
    </source>
</evidence>
<dbReference type="AlphaFoldDB" id="A0A820HDN4"/>
<dbReference type="Proteomes" id="UP000663844">
    <property type="component" value="Unassembled WGS sequence"/>
</dbReference>
<gene>
    <name evidence="1" type="ORF">OXD698_LOCUS45686</name>
</gene>
<sequence>DHLLKYDIRRLRASLERKEEQISWWMEKSINDSEKFEGIFILLHRMSIRDSY</sequence>
<protein>
    <submittedName>
        <fullName evidence="1">Uncharacterized protein</fullName>
    </submittedName>
</protein>
<proteinExistence type="predicted"/>
<name>A0A820HDN4_9BILA</name>
<feature type="non-terminal residue" evidence="1">
    <location>
        <position position="1"/>
    </location>
</feature>
<reference evidence="1" key="1">
    <citation type="submission" date="2021-02" db="EMBL/GenBank/DDBJ databases">
        <authorList>
            <person name="Nowell W R."/>
        </authorList>
    </citation>
    <scope>NUCLEOTIDE SEQUENCE</scope>
</reference>
<comment type="caution">
    <text evidence="1">The sequence shown here is derived from an EMBL/GenBank/DDBJ whole genome shotgun (WGS) entry which is preliminary data.</text>
</comment>
<dbReference type="EMBL" id="CAJOAZ010015427">
    <property type="protein sequence ID" value="CAF4293155.1"/>
    <property type="molecule type" value="Genomic_DNA"/>
</dbReference>